<evidence type="ECO:0000256" key="1">
    <source>
        <dbReference type="SAM" id="MobiDB-lite"/>
    </source>
</evidence>
<sequence>MVELMNRRRKAIADMKAKAKREKPMTPTQQKEFMRTFVKNQTKDHHQHLKRSGEPLESSESKKLKSSYSTTQPAELQETTSVFVGATIAAGDPIPAVISVSAGFSVSATSFIPAATPIAVGVSTTAGASGYASEASVPIIKLLDSPPKDTSLPLDPETEEQDVPLRKYSRKKSIDKKRTLPSPFKLKFNALPFDEDDPEAAFKRYLRQASDDDEPAEPVSLTLVSNITTWEIIPTEFGRGEIHVIIRADGTVKRFSTLRELMYWAGRADLIVFIWTLITAREERDASIIWDDQDQWQIRS</sequence>
<name>A0A6L2J3G5_TANCI</name>
<proteinExistence type="predicted"/>
<organism evidence="2">
    <name type="scientific">Tanacetum cinerariifolium</name>
    <name type="common">Dalmatian daisy</name>
    <name type="synonym">Chrysanthemum cinerariifolium</name>
    <dbReference type="NCBI Taxonomy" id="118510"/>
    <lineage>
        <taxon>Eukaryota</taxon>
        <taxon>Viridiplantae</taxon>
        <taxon>Streptophyta</taxon>
        <taxon>Embryophyta</taxon>
        <taxon>Tracheophyta</taxon>
        <taxon>Spermatophyta</taxon>
        <taxon>Magnoliopsida</taxon>
        <taxon>eudicotyledons</taxon>
        <taxon>Gunneridae</taxon>
        <taxon>Pentapetalae</taxon>
        <taxon>asterids</taxon>
        <taxon>campanulids</taxon>
        <taxon>Asterales</taxon>
        <taxon>Asteraceae</taxon>
        <taxon>Asteroideae</taxon>
        <taxon>Anthemideae</taxon>
        <taxon>Anthemidinae</taxon>
        <taxon>Tanacetum</taxon>
    </lineage>
</organism>
<dbReference type="AlphaFoldDB" id="A0A6L2J3G5"/>
<gene>
    <name evidence="2" type="ORF">Tci_003280</name>
</gene>
<evidence type="ECO:0000313" key="2">
    <source>
        <dbReference type="EMBL" id="GEU31302.1"/>
    </source>
</evidence>
<reference evidence="2" key="1">
    <citation type="journal article" date="2019" name="Sci. Rep.">
        <title>Draft genome of Tanacetum cinerariifolium, the natural source of mosquito coil.</title>
        <authorList>
            <person name="Yamashiro T."/>
            <person name="Shiraishi A."/>
            <person name="Satake H."/>
            <person name="Nakayama K."/>
        </authorList>
    </citation>
    <scope>NUCLEOTIDE SEQUENCE</scope>
</reference>
<accession>A0A6L2J3G5</accession>
<feature type="compositionally biased region" description="Basic and acidic residues" evidence="1">
    <location>
        <begin position="51"/>
        <end position="63"/>
    </location>
</feature>
<feature type="region of interest" description="Disordered" evidence="1">
    <location>
        <begin position="146"/>
        <end position="170"/>
    </location>
</feature>
<feature type="region of interest" description="Disordered" evidence="1">
    <location>
        <begin position="1"/>
        <end position="73"/>
    </location>
</feature>
<protein>
    <submittedName>
        <fullName evidence="2">Uncharacterized protein</fullName>
    </submittedName>
</protein>
<dbReference type="EMBL" id="BKCJ010000237">
    <property type="protein sequence ID" value="GEU31302.1"/>
    <property type="molecule type" value="Genomic_DNA"/>
</dbReference>
<comment type="caution">
    <text evidence="2">The sequence shown here is derived from an EMBL/GenBank/DDBJ whole genome shotgun (WGS) entry which is preliminary data.</text>
</comment>